<evidence type="ECO:0000256" key="3">
    <source>
        <dbReference type="SAM" id="MobiDB-lite"/>
    </source>
</evidence>
<dbReference type="RefSeq" id="WP_168512808.1">
    <property type="nucleotide sequence ID" value="NZ_JAAXLS010000003.1"/>
</dbReference>
<dbReference type="PROSITE" id="PS00086">
    <property type="entry name" value="CYTOCHROME_P450"/>
    <property type="match status" value="1"/>
</dbReference>
<evidence type="ECO:0000313" key="4">
    <source>
        <dbReference type="EMBL" id="NKQ52685.1"/>
    </source>
</evidence>
<keyword evidence="2" id="KW-0479">Metal-binding</keyword>
<dbReference type="PANTHER" id="PTHR46696:SF1">
    <property type="entry name" value="CYTOCHROME P450 YJIB-RELATED"/>
    <property type="match status" value="1"/>
</dbReference>
<comment type="similarity">
    <text evidence="1 2">Belongs to the cytochrome P450 family.</text>
</comment>
<dbReference type="PANTHER" id="PTHR46696">
    <property type="entry name" value="P450, PUTATIVE (EUROFUNG)-RELATED"/>
    <property type="match status" value="1"/>
</dbReference>
<evidence type="ECO:0000313" key="5">
    <source>
        <dbReference type="Proteomes" id="UP000715441"/>
    </source>
</evidence>
<keyword evidence="2" id="KW-0408">Iron</keyword>
<evidence type="ECO:0000256" key="2">
    <source>
        <dbReference type="RuleBase" id="RU000461"/>
    </source>
</evidence>
<dbReference type="Proteomes" id="UP000715441">
    <property type="component" value="Unassembled WGS sequence"/>
</dbReference>
<dbReference type="PRINTS" id="PR00385">
    <property type="entry name" value="P450"/>
</dbReference>
<keyword evidence="5" id="KW-1185">Reference proteome</keyword>
<dbReference type="InterPro" id="IPR036396">
    <property type="entry name" value="Cyt_P450_sf"/>
</dbReference>
<dbReference type="EMBL" id="JAAXLS010000003">
    <property type="protein sequence ID" value="NKQ52685.1"/>
    <property type="molecule type" value="Genomic_DNA"/>
</dbReference>
<reference evidence="4 5" key="1">
    <citation type="submission" date="2020-04" db="EMBL/GenBank/DDBJ databases">
        <title>Novel species.</title>
        <authorList>
            <person name="Teo W.F.A."/>
            <person name="Lipun K."/>
            <person name="Srisuk N."/>
            <person name="Duangmal K."/>
        </authorList>
    </citation>
    <scope>NUCLEOTIDE SEQUENCE [LARGE SCALE GENOMIC DNA]</scope>
    <source>
        <strain evidence="4 5">K13G38</strain>
    </source>
</reference>
<name>A0ABX1J2X3_9PSEU</name>
<gene>
    <name evidence="4" type="ORF">HFP15_07305</name>
</gene>
<keyword evidence="2" id="KW-0560">Oxidoreductase</keyword>
<sequence>MTSTLDPAALPEYPMARAPGCPFDPPPGLRATQEEGPLTRVRLWDGSTPWLVTRYADQRTLLADPRISADISKPGYPAQTQVTGERSKISFILMDDPEHARLRRMVTAPFTIKRIERMRPGVQKIVDELIDEMLAGPKPADLVEAFALPVPSLVICQLLGVPYSDHDLFQDNSKVIIRRTATPEERDAAMNNLVSYLDELVGAKLAEPAEDLLSGLAERVKAGELTRAEAAQTGVLLLIAGHETTANMIALGTLALLEHPAQLKLLRETEDPGLISSAVEELLRYLHITHNGRRRVALADIAIAGHVIRAGEGVIFPNDIGNRDPEVFAEPDRLDIERDARKHVAFGFGVHQCLGQPLARMELQVVSGTLYKRVPTLALATDLGEVAFKHDGSVYGVYELPVTW</sequence>
<proteinExistence type="inferred from homology"/>
<dbReference type="InterPro" id="IPR017972">
    <property type="entry name" value="Cyt_P450_CS"/>
</dbReference>
<evidence type="ECO:0000256" key="1">
    <source>
        <dbReference type="ARBA" id="ARBA00010617"/>
    </source>
</evidence>
<dbReference type="InterPro" id="IPR002397">
    <property type="entry name" value="Cyt_P450_B"/>
</dbReference>
<keyword evidence="2" id="KW-0503">Monooxygenase</keyword>
<organism evidence="4 5">
    <name type="scientific">Amycolatopsis acididurans</name>
    <dbReference type="NCBI Taxonomy" id="2724524"/>
    <lineage>
        <taxon>Bacteria</taxon>
        <taxon>Bacillati</taxon>
        <taxon>Actinomycetota</taxon>
        <taxon>Actinomycetes</taxon>
        <taxon>Pseudonocardiales</taxon>
        <taxon>Pseudonocardiaceae</taxon>
        <taxon>Amycolatopsis</taxon>
    </lineage>
</organism>
<comment type="caution">
    <text evidence="4">The sequence shown here is derived from an EMBL/GenBank/DDBJ whole genome shotgun (WGS) entry which is preliminary data.</text>
</comment>
<dbReference type="Pfam" id="PF00067">
    <property type="entry name" value="p450"/>
    <property type="match status" value="1"/>
</dbReference>
<protein>
    <submittedName>
        <fullName evidence="4">Cytochrome P450</fullName>
    </submittedName>
</protein>
<dbReference type="PRINTS" id="PR00359">
    <property type="entry name" value="BP450"/>
</dbReference>
<dbReference type="Gene3D" id="1.10.630.10">
    <property type="entry name" value="Cytochrome P450"/>
    <property type="match status" value="1"/>
</dbReference>
<dbReference type="CDD" id="cd11030">
    <property type="entry name" value="CYP105-like"/>
    <property type="match status" value="1"/>
</dbReference>
<accession>A0ABX1J2X3</accession>
<feature type="region of interest" description="Disordered" evidence="3">
    <location>
        <begin position="1"/>
        <end position="34"/>
    </location>
</feature>
<keyword evidence="2" id="KW-0349">Heme</keyword>
<dbReference type="InterPro" id="IPR001128">
    <property type="entry name" value="Cyt_P450"/>
</dbReference>
<dbReference type="SUPFAM" id="SSF48264">
    <property type="entry name" value="Cytochrome P450"/>
    <property type="match status" value="1"/>
</dbReference>